<evidence type="ECO:0000259" key="1">
    <source>
        <dbReference type="Pfam" id="PF18734"/>
    </source>
</evidence>
<protein>
    <recommendedName>
        <fullName evidence="1">HEPN AbiU2-like domain-containing protein</fullName>
    </recommendedName>
</protein>
<evidence type="ECO:0000313" key="2">
    <source>
        <dbReference type="EMBL" id="QPF91472.1"/>
    </source>
</evidence>
<dbReference type="InterPro" id="IPR040704">
    <property type="entry name" value="HEPN_AbiU2"/>
</dbReference>
<dbReference type="Proteomes" id="UP000594621">
    <property type="component" value="Chromosome"/>
</dbReference>
<accession>A0A7S9D5A1</accession>
<keyword evidence="3" id="KW-1185">Reference proteome</keyword>
<organism evidence="2 3">
    <name type="scientific">Bradyrhizobium commune</name>
    <dbReference type="NCBI Taxonomy" id="83627"/>
    <lineage>
        <taxon>Bacteria</taxon>
        <taxon>Pseudomonadati</taxon>
        <taxon>Pseudomonadota</taxon>
        <taxon>Alphaproteobacteria</taxon>
        <taxon>Hyphomicrobiales</taxon>
        <taxon>Nitrobacteraceae</taxon>
        <taxon>Bradyrhizobium</taxon>
    </lineage>
</organism>
<dbReference type="EMBL" id="CP061379">
    <property type="protein sequence ID" value="QPF91472.1"/>
    <property type="molecule type" value="Genomic_DNA"/>
</dbReference>
<feature type="domain" description="HEPN AbiU2-like" evidence="1">
    <location>
        <begin position="97"/>
        <end position="210"/>
    </location>
</feature>
<gene>
    <name evidence="2" type="ORF">IC761_34395</name>
</gene>
<dbReference type="AlphaFoldDB" id="A0A7S9D5A1"/>
<sequence length="212" mass="24161">MSTDYPITVRSLGDKFERVRLKASELASRHRSMFWWKPGPDEWHLFVFANHNVAILFVGYLRAEIVGKNTERVRAAFVSADEVGNFADHCVYIRSVYEYARRLFAESTDAEREAMTTVAPHFFEDLASVFAEFAVLAVCRVTDPWIDGRNENFVVELFAKAFARIEPLNKQLSDLQDSMAKHRTRLEPARHKLTAHADRETINAGKPLGAAT</sequence>
<evidence type="ECO:0000313" key="3">
    <source>
        <dbReference type="Proteomes" id="UP000594621"/>
    </source>
</evidence>
<reference evidence="2 3" key="1">
    <citation type="submission" date="2020-09" db="EMBL/GenBank/DDBJ databases">
        <title>Complete genomes of bradyrhizobia occurring on native shrubby legumes in Australia.</title>
        <authorList>
            <person name="Lafay B."/>
        </authorList>
    </citation>
    <scope>NUCLEOTIDE SEQUENCE [LARGE SCALE GENOMIC DNA]</scope>
    <source>
        <strain evidence="2 3">BDV5040</strain>
    </source>
</reference>
<name>A0A7S9D5A1_9BRAD</name>
<proteinExistence type="predicted"/>
<dbReference type="RefSeq" id="WP_195801039.1">
    <property type="nucleotide sequence ID" value="NZ_CP061379.1"/>
</dbReference>
<dbReference type="Pfam" id="PF18734">
    <property type="entry name" value="HEPN_AbiU2"/>
    <property type="match status" value="1"/>
</dbReference>
<dbReference type="KEGG" id="bcou:IC761_34395"/>